<accession>A0A919D0B8</accession>
<organism evidence="1 2">
    <name type="scientific">Streptomyces naganishii JCM 4654</name>
    <dbReference type="NCBI Taxonomy" id="1306179"/>
    <lineage>
        <taxon>Bacteria</taxon>
        <taxon>Bacillati</taxon>
        <taxon>Actinomycetota</taxon>
        <taxon>Actinomycetes</taxon>
        <taxon>Kitasatosporales</taxon>
        <taxon>Streptomycetaceae</taxon>
        <taxon>Streptomyces</taxon>
    </lineage>
</organism>
<sequence>MVHTLCGRCCGRSRTRPRSGRWCVGYGDTGQGKTVALQYALSQLPHPARVRRVNVWVLTWELVPRLRPVEVAAVMAAFHPLWEGVGEDDVVWVDEHVGHGNVRTWVKLTSHLTAEIYGKSRAAADRRLLDLACARLMGPL</sequence>
<reference evidence="1" key="2">
    <citation type="submission" date="2020-09" db="EMBL/GenBank/DDBJ databases">
        <authorList>
            <person name="Sun Q."/>
            <person name="Ohkuma M."/>
        </authorList>
    </citation>
    <scope>NUCLEOTIDE SEQUENCE</scope>
    <source>
        <strain evidence="1">JCM 4654</strain>
    </source>
</reference>
<proteinExistence type="predicted"/>
<name>A0A919D0B8_9ACTN</name>
<dbReference type="AlphaFoldDB" id="A0A919D0B8"/>
<dbReference type="Proteomes" id="UP000608955">
    <property type="component" value="Unassembled WGS sequence"/>
</dbReference>
<gene>
    <name evidence="1" type="ORF">GCM10010508_63600</name>
</gene>
<keyword evidence="2" id="KW-1185">Reference proteome</keyword>
<protein>
    <submittedName>
        <fullName evidence="1">Uncharacterized protein</fullName>
    </submittedName>
</protein>
<comment type="caution">
    <text evidence="1">The sequence shown here is derived from an EMBL/GenBank/DDBJ whole genome shotgun (WGS) entry which is preliminary data.</text>
</comment>
<dbReference type="RefSeq" id="WP_190181318.1">
    <property type="nucleotide sequence ID" value="NZ_BMVF01000025.1"/>
</dbReference>
<dbReference type="EMBL" id="BMVF01000025">
    <property type="protein sequence ID" value="GHD96117.1"/>
    <property type="molecule type" value="Genomic_DNA"/>
</dbReference>
<reference evidence="1" key="1">
    <citation type="journal article" date="2014" name="Int. J. Syst. Evol. Microbiol.">
        <title>Complete genome sequence of Corynebacterium casei LMG S-19264T (=DSM 44701T), isolated from a smear-ripened cheese.</title>
        <authorList>
            <consortium name="US DOE Joint Genome Institute (JGI-PGF)"/>
            <person name="Walter F."/>
            <person name="Albersmeier A."/>
            <person name="Kalinowski J."/>
            <person name="Ruckert C."/>
        </authorList>
    </citation>
    <scope>NUCLEOTIDE SEQUENCE</scope>
    <source>
        <strain evidence="1">JCM 4654</strain>
    </source>
</reference>
<evidence type="ECO:0000313" key="2">
    <source>
        <dbReference type="Proteomes" id="UP000608955"/>
    </source>
</evidence>
<evidence type="ECO:0000313" key="1">
    <source>
        <dbReference type="EMBL" id="GHD96117.1"/>
    </source>
</evidence>